<dbReference type="Gene3D" id="1.10.287.130">
    <property type="match status" value="1"/>
</dbReference>
<proteinExistence type="predicted"/>
<dbReference type="GO" id="GO:0000155">
    <property type="term" value="F:phosphorelay sensor kinase activity"/>
    <property type="evidence" value="ECO:0007669"/>
    <property type="project" value="InterPro"/>
</dbReference>
<accession>A0A8T1A7C6</accession>
<dbReference type="Gene3D" id="3.30.565.10">
    <property type="entry name" value="Histidine kinase-like ATPase, C-terminal domain"/>
    <property type="match status" value="1"/>
</dbReference>
<evidence type="ECO:0000256" key="2">
    <source>
        <dbReference type="ARBA" id="ARBA00012438"/>
    </source>
</evidence>
<dbReference type="EC" id="2.7.13.3" evidence="2"/>
<dbReference type="SMART" id="SM00388">
    <property type="entry name" value="HisKA"/>
    <property type="match status" value="1"/>
</dbReference>
<comment type="caution">
    <text evidence="7">The sequence shown here is derived from an EMBL/GenBank/DDBJ whole genome shotgun (WGS) entry which is preliminary data.</text>
</comment>
<dbReference type="InterPro" id="IPR036097">
    <property type="entry name" value="HisK_dim/P_sf"/>
</dbReference>
<dbReference type="PROSITE" id="PS50109">
    <property type="entry name" value="HIS_KIN"/>
    <property type="match status" value="1"/>
</dbReference>
<dbReference type="Pfam" id="PF00512">
    <property type="entry name" value="HisKA"/>
    <property type="match status" value="1"/>
</dbReference>
<evidence type="ECO:0000256" key="1">
    <source>
        <dbReference type="ARBA" id="ARBA00000085"/>
    </source>
</evidence>
<organism evidence="7 8">
    <name type="scientific">Phytophthora cactorum</name>
    <dbReference type="NCBI Taxonomy" id="29920"/>
    <lineage>
        <taxon>Eukaryota</taxon>
        <taxon>Sar</taxon>
        <taxon>Stramenopiles</taxon>
        <taxon>Oomycota</taxon>
        <taxon>Peronosporomycetes</taxon>
        <taxon>Peronosporales</taxon>
        <taxon>Peronosporaceae</taxon>
        <taxon>Phytophthora</taxon>
    </lineage>
</organism>
<dbReference type="EMBL" id="RCMI01003646">
    <property type="protein sequence ID" value="KAG2871848.1"/>
    <property type="molecule type" value="Genomic_DNA"/>
</dbReference>
<feature type="non-terminal residue" evidence="7">
    <location>
        <position position="215"/>
    </location>
</feature>
<keyword evidence="5" id="KW-0472">Membrane</keyword>
<dbReference type="InterPro" id="IPR036890">
    <property type="entry name" value="HATPase_C_sf"/>
</dbReference>
<dbReference type="InterPro" id="IPR005467">
    <property type="entry name" value="His_kinase_dom"/>
</dbReference>
<keyword evidence="5" id="KW-1133">Transmembrane helix</keyword>
<dbReference type="SUPFAM" id="SSF55874">
    <property type="entry name" value="ATPase domain of HSP90 chaperone/DNA topoisomerase II/histidine kinase"/>
    <property type="match status" value="1"/>
</dbReference>
<protein>
    <recommendedName>
        <fullName evidence="2">histidine kinase</fullName>
        <ecNumber evidence="2">2.7.13.3</ecNumber>
    </recommendedName>
</protein>
<name>A0A8T1A7C6_9STRA</name>
<evidence type="ECO:0000313" key="7">
    <source>
        <dbReference type="EMBL" id="KAG2871848.1"/>
    </source>
</evidence>
<keyword evidence="3" id="KW-0808">Transferase</keyword>
<feature type="transmembrane region" description="Helical" evidence="5">
    <location>
        <begin position="20"/>
        <end position="39"/>
    </location>
</feature>
<reference evidence="7" key="1">
    <citation type="submission" date="2018-10" db="EMBL/GenBank/DDBJ databases">
        <title>Effector identification in a new, highly contiguous assembly of the strawberry crown rot pathogen Phytophthora cactorum.</title>
        <authorList>
            <person name="Armitage A.D."/>
            <person name="Nellist C.F."/>
            <person name="Bates H."/>
            <person name="Vickerstaff R.J."/>
            <person name="Harrison R.J."/>
        </authorList>
    </citation>
    <scope>NUCLEOTIDE SEQUENCE</scope>
    <source>
        <strain evidence="7">4032</strain>
    </source>
</reference>
<evidence type="ECO:0000256" key="5">
    <source>
        <dbReference type="SAM" id="Phobius"/>
    </source>
</evidence>
<evidence type="ECO:0000256" key="4">
    <source>
        <dbReference type="ARBA" id="ARBA00022777"/>
    </source>
</evidence>
<evidence type="ECO:0000259" key="6">
    <source>
        <dbReference type="PROSITE" id="PS50109"/>
    </source>
</evidence>
<dbReference type="AlphaFoldDB" id="A0A8T1A7C6"/>
<evidence type="ECO:0000313" key="8">
    <source>
        <dbReference type="Proteomes" id="UP000774804"/>
    </source>
</evidence>
<dbReference type="InterPro" id="IPR003661">
    <property type="entry name" value="HisK_dim/P_dom"/>
</dbReference>
<feature type="domain" description="Histidine kinase" evidence="6">
    <location>
        <begin position="69"/>
        <end position="215"/>
    </location>
</feature>
<dbReference type="SUPFAM" id="SSF47384">
    <property type="entry name" value="Homodimeric domain of signal transducing histidine kinase"/>
    <property type="match status" value="1"/>
</dbReference>
<dbReference type="CDD" id="cd00082">
    <property type="entry name" value="HisKA"/>
    <property type="match status" value="1"/>
</dbReference>
<evidence type="ECO:0000256" key="3">
    <source>
        <dbReference type="ARBA" id="ARBA00022679"/>
    </source>
</evidence>
<dbReference type="Proteomes" id="UP000774804">
    <property type="component" value="Unassembled WGS sequence"/>
</dbReference>
<dbReference type="PANTHER" id="PTHR43047">
    <property type="entry name" value="TWO-COMPONENT HISTIDINE PROTEIN KINASE"/>
    <property type="match status" value="1"/>
</dbReference>
<gene>
    <name evidence="7" type="ORF">PC115_g24752</name>
</gene>
<keyword evidence="5" id="KW-0812">Transmembrane</keyword>
<comment type="catalytic activity">
    <reaction evidence="1">
        <text>ATP + protein L-histidine = ADP + protein N-phospho-L-histidine.</text>
        <dbReference type="EC" id="2.7.13.3"/>
    </reaction>
</comment>
<keyword evidence="4" id="KW-0418">Kinase</keyword>
<sequence length="215" mass="24248">MGAALHDILYSVDQVIWSDIQLVPYGFILLVFIEALELARRFTNTYRIIGEMSEQLIASNQMKDEFLANTSHELKTPLHGIMNLSLALTEERSGPLNERQREQLEVVVAVARRLSNLINDILDLSRLKNSGIQLEIGAVDIRAVVSSQQEVFQHYIGIKPVTLRFDWPDKLPRVLADESRLLQIVYNLIGNAIKFTPEGEVAVSATVEDGILHMK</sequence>